<gene>
    <name evidence="1" type="ORF">B0H16DRAFT_1830060</name>
</gene>
<comment type="caution">
    <text evidence="1">The sequence shown here is derived from an EMBL/GenBank/DDBJ whole genome shotgun (WGS) entry which is preliminary data.</text>
</comment>
<accession>A0AAD7KBM4</accession>
<reference evidence="1" key="1">
    <citation type="submission" date="2023-03" db="EMBL/GenBank/DDBJ databases">
        <title>Massive genome expansion in bonnet fungi (Mycena s.s.) driven by repeated elements and novel gene families across ecological guilds.</title>
        <authorList>
            <consortium name="Lawrence Berkeley National Laboratory"/>
            <person name="Harder C.B."/>
            <person name="Miyauchi S."/>
            <person name="Viragh M."/>
            <person name="Kuo A."/>
            <person name="Thoen E."/>
            <person name="Andreopoulos B."/>
            <person name="Lu D."/>
            <person name="Skrede I."/>
            <person name="Drula E."/>
            <person name="Henrissat B."/>
            <person name="Morin E."/>
            <person name="Kohler A."/>
            <person name="Barry K."/>
            <person name="LaButti K."/>
            <person name="Morin E."/>
            <person name="Salamov A."/>
            <person name="Lipzen A."/>
            <person name="Mereny Z."/>
            <person name="Hegedus B."/>
            <person name="Baldrian P."/>
            <person name="Stursova M."/>
            <person name="Weitz H."/>
            <person name="Taylor A."/>
            <person name="Grigoriev I.V."/>
            <person name="Nagy L.G."/>
            <person name="Martin F."/>
            <person name="Kauserud H."/>
        </authorList>
    </citation>
    <scope>NUCLEOTIDE SEQUENCE</scope>
    <source>
        <strain evidence="1">CBHHK182m</strain>
    </source>
</reference>
<dbReference type="InterPro" id="IPR032675">
    <property type="entry name" value="LRR_dom_sf"/>
</dbReference>
<evidence type="ECO:0000313" key="2">
    <source>
        <dbReference type="Proteomes" id="UP001215598"/>
    </source>
</evidence>
<dbReference type="EMBL" id="JARKIB010000005">
    <property type="protein sequence ID" value="KAJ7779756.1"/>
    <property type="molecule type" value="Genomic_DNA"/>
</dbReference>
<name>A0AAD7KBM4_9AGAR</name>
<dbReference type="AlphaFoldDB" id="A0AAD7KBM4"/>
<dbReference type="Proteomes" id="UP001215598">
    <property type="component" value="Unassembled WGS sequence"/>
</dbReference>
<evidence type="ECO:0000313" key="1">
    <source>
        <dbReference type="EMBL" id="KAJ7779756.1"/>
    </source>
</evidence>
<proteinExistence type="predicted"/>
<sequence length="349" mass="37826">MLRNLDSAIQAISTVVGDFGCLESLSVPGLNTMALVQVSQLSSLRFFGISFAGAIAPFLEAKTPDWFPALSDLAVLPMDMATALIPTLTNRHLTEFSIPDASTYTESSWPTEQIAHYFYSALGKHCAHSSLREISIGGTFVNSNATPTAEQVSLYAVDGTILNPLLSFGNLSRVALTSPVGFDLDDATILLMARAWPRVEFLSLTASPCRHMPSRVTLEGLFALAKYCPALNTLDLSFDAKVIPNKGDDEKQAASQNILTYFAVDASPVGDARRVAEFLAAIFPRLARIETLHELLVSQARWDAVDHVPDADVVVSHNAWQEVTTFLPSTSISALMARIESEGDALDEY</sequence>
<organism evidence="1 2">
    <name type="scientific">Mycena metata</name>
    <dbReference type="NCBI Taxonomy" id="1033252"/>
    <lineage>
        <taxon>Eukaryota</taxon>
        <taxon>Fungi</taxon>
        <taxon>Dikarya</taxon>
        <taxon>Basidiomycota</taxon>
        <taxon>Agaricomycotina</taxon>
        <taxon>Agaricomycetes</taxon>
        <taxon>Agaricomycetidae</taxon>
        <taxon>Agaricales</taxon>
        <taxon>Marasmiineae</taxon>
        <taxon>Mycenaceae</taxon>
        <taxon>Mycena</taxon>
    </lineage>
</organism>
<protein>
    <recommendedName>
        <fullName evidence="3">F-box domain-containing protein</fullName>
    </recommendedName>
</protein>
<keyword evidence="2" id="KW-1185">Reference proteome</keyword>
<evidence type="ECO:0008006" key="3">
    <source>
        <dbReference type="Google" id="ProtNLM"/>
    </source>
</evidence>
<dbReference type="Gene3D" id="3.80.10.10">
    <property type="entry name" value="Ribonuclease Inhibitor"/>
    <property type="match status" value="1"/>
</dbReference>